<evidence type="ECO:0000313" key="3">
    <source>
        <dbReference type="Proteomes" id="UP000287651"/>
    </source>
</evidence>
<dbReference type="PANTHER" id="PTHR48048">
    <property type="entry name" value="GLYCOSYLTRANSFERASE"/>
    <property type="match status" value="1"/>
</dbReference>
<name>A0A427B8R6_ENSVE</name>
<dbReference type="AlphaFoldDB" id="A0A427B8R6"/>
<accession>A0A427B8R6</accession>
<dbReference type="EMBL" id="AMZH03000216">
    <property type="protein sequence ID" value="RRT84871.1"/>
    <property type="molecule type" value="Genomic_DNA"/>
</dbReference>
<dbReference type="FunFam" id="3.40.50.2000:FF:000020">
    <property type="entry name" value="Glycosyltransferase"/>
    <property type="match status" value="1"/>
</dbReference>
<protein>
    <recommendedName>
        <fullName evidence="4">Glycosyltransferase</fullName>
    </recommendedName>
</protein>
<keyword evidence="1" id="KW-0808">Transferase</keyword>
<dbReference type="CDD" id="cd03784">
    <property type="entry name" value="GT1_Gtf-like"/>
    <property type="match status" value="1"/>
</dbReference>
<dbReference type="GO" id="GO:0035251">
    <property type="term" value="F:UDP-glucosyltransferase activity"/>
    <property type="evidence" value="ECO:0007669"/>
    <property type="project" value="InterPro"/>
</dbReference>
<reference evidence="2 3" key="1">
    <citation type="journal article" date="2014" name="Agronomy (Basel)">
        <title>A Draft Genome Sequence for Ensete ventricosum, the Drought-Tolerant Tree Against Hunger.</title>
        <authorList>
            <person name="Harrison J."/>
            <person name="Moore K.A."/>
            <person name="Paszkiewicz K."/>
            <person name="Jones T."/>
            <person name="Grant M."/>
            <person name="Ambacheew D."/>
            <person name="Muzemil S."/>
            <person name="Studholme D.J."/>
        </authorList>
    </citation>
    <scope>NUCLEOTIDE SEQUENCE [LARGE SCALE GENOMIC DNA]</scope>
</reference>
<comment type="caution">
    <text evidence="2">The sequence shown here is derived from an EMBL/GenBank/DDBJ whole genome shotgun (WGS) entry which is preliminary data.</text>
</comment>
<evidence type="ECO:0008006" key="4">
    <source>
        <dbReference type="Google" id="ProtNLM"/>
    </source>
</evidence>
<dbReference type="SUPFAM" id="SSF53756">
    <property type="entry name" value="UDP-Glycosyltransferase/glycogen phosphorylase"/>
    <property type="match status" value="1"/>
</dbReference>
<evidence type="ECO:0000256" key="1">
    <source>
        <dbReference type="ARBA" id="ARBA00022679"/>
    </source>
</evidence>
<organism evidence="2 3">
    <name type="scientific">Ensete ventricosum</name>
    <name type="common">Abyssinian banana</name>
    <name type="synonym">Musa ensete</name>
    <dbReference type="NCBI Taxonomy" id="4639"/>
    <lineage>
        <taxon>Eukaryota</taxon>
        <taxon>Viridiplantae</taxon>
        <taxon>Streptophyta</taxon>
        <taxon>Embryophyta</taxon>
        <taxon>Tracheophyta</taxon>
        <taxon>Spermatophyta</taxon>
        <taxon>Magnoliopsida</taxon>
        <taxon>Liliopsida</taxon>
        <taxon>Zingiberales</taxon>
        <taxon>Musaceae</taxon>
        <taxon>Ensete</taxon>
    </lineage>
</organism>
<sequence>MAVGPTVRHPHLILSLQWYECRHHLSHLPALLAAFRASKREVTKAMKEAVVLYPLPAIGHLVSMVELAKLFLLHDFSVTVVLMDAPISHPSIDSVVARVSSAYPSISFHRLPPVSSVPDPEPSFIVRFFDVVRLNNPQFLHFVAAHSQTYDVRAVVLDFFCSDADVTAELRLPSYFFWSSGAAALALFLYIPTLHFATHLSFKDLDDAPLHVPGLPPVSASHMPHDVMDRNSESYKRLFLVSERGPNADGLLINTFESMEVQAVRALRDGAFIPGRRMPPVYCIGPLVADWSGDDRGVKEEKAECVAWLDAQPRGSVVFLCFGSMGTFRAEQFMEIASGLERSGQRFLWVVRAPESEGEEHQASEPLTEPDLETLLPEGFLERTKQRGLVVKSWAPQVEVLNHRAVGGFVTHCGWNSVMEAIMAGVAMVAWPLYAEQKLNKVFLVEQMRLAVAMEGYDKELVAADEVEAKIRWLMESEGGKELRARAAAMKERAVEATREGGSSQRAWLEVVKSLRLLHGING</sequence>
<evidence type="ECO:0000313" key="2">
    <source>
        <dbReference type="EMBL" id="RRT84871.1"/>
    </source>
</evidence>
<dbReference type="Pfam" id="PF00201">
    <property type="entry name" value="UDPGT"/>
    <property type="match status" value="1"/>
</dbReference>
<dbReference type="InterPro" id="IPR002213">
    <property type="entry name" value="UDP_glucos_trans"/>
</dbReference>
<dbReference type="PANTHER" id="PTHR48048:SF89">
    <property type="entry name" value="GLYCOSYLTRANSFERASE"/>
    <property type="match status" value="1"/>
</dbReference>
<gene>
    <name evidence="2" type="ORF">B296_00002239</name>
</gene>
<dbReference type="Proteomes" id="UP000287651">
    <property type="component" value="Unassembled WGS sequence"/>
</dbReference>
<dbReference type="InterPro" id="IPR050481">
    <property type="entry name" value="UDP-glycosyltransf_plant"/>
</dbReference>
<dbReference type="Gene3D" id="3.40.50.2000">
    <property type="entry name" value="Glycogen Phosphorylase B"/>
    <property type="match status" value="2"/>
</dbReference>
<proteinExistence type="predicted"/>